<sequence>MGRHHPAAGSGGPLDLADARRILAVRPDNLGDVVLLTPALRALRAAAPAAELDLLTSPAGAAAVPLIDDVDEAIVARVCWQDAGGRAVEPGEQDRLVGALAARRYDAAVIFTSFSQSPWPAAFVCALAGIPVRVGASREFGGSLLTHWVDDLPGGVHQVDRALLLLRHAGLPAAGSHPRLTVPTQARTRVRPLVEAGPYAVLLPGASCSSRRYDPDRFAQVAGLLAGEGLRVLVAGTREEAPLVDRVRAGAGPAGRGLAGALDVPGLVALLSGAAVAVSNNSAGAHLADAVRAPVVTLFAGTEREAEYRPRAGRAVVLRRATPCSPCRAFTCPFEQECLDLTPVEVATAALGLCARGRAA</sequence>
<name>Q0RIU3_FRAAA</name>
<dbReference type="OrthoDB" id="9783989at2"/>
<keyword evidence="2 3" id="KW-0808">Transferase</keyword>
<dbReference type="eggNOG" id="COG0859">
    <property type="taxonomic scope" value="Bacteria"/>
</dbReference>
<dbReference type="STRING" id="326424.FRAAL3929"/>
<dbReference type="PANTHER" id="PTHR30160:SF1">
    <property type="entry name" value="LIPOPOLYSACCHARIDE 1,2-N-ACETYLGLUCOSAMINETRANSFERASE-RELATED"/>
    <property type="match status" value="1"/>
</dbReference>
<dbReference type="InterPro" id="IPR051199">
    <property type="entry name" value="LPS_LOS_Heptosyltrfase"/>
</dbReference>
<keyword evidence="4" id="KW-1185">Reference proteome</keyword>
<dbReference type="Proteomes" id="UP000000657">
    <property type="component" value="Chromosome"/>
</dbReference>
<dbReference type="Gene3D" id="3.40.50.2000">
    <property type="entry name" value="Glycogen Phosphorylase B"/>
    <property type="match status" value="2"/>
</dbReference>
<keyword evidence="1" id="KW-0328">Glycosyltransferase</keyword>
<evidence type="ECO:0000313" key="3">
    <source>
        <dbReference type="EMBL" id="CAJ62572.1"/>
    </source>
</evidence>
<gene>
    <name evidence="3" type="ordered locus">FRAAL3929</name>
</gene>
<dbReference type="GO" id="GO:0009244">
    <property type="term" value="P:lipopolysaccharide core region biosynthetic process"/>
    <property type="evidence" value="ECO:0007669"/>
    <property type="project" value="TreeGrafter"/>
</dbReference>
<dbReference type="SUPFAM" id="SSF53756">
    <property type="entry name" value="UDP-Glycosyltransferase/glycogen phosphorylase"/>
    <property type="match status" value="1"/>
</dbReference>
<accession>Q0RIU3</accession>
<dbReference type="GO" id="GO:0005829">
    <property type="term" value="C:cytosol"/>
    <property type="evidence" value="ECO:0007669"/>
    <property type="project" value="TreeGrafter"/>
</dbReference>
<dbReference type="AlphaFoldDB" id="Q0RIU3"/>
<evidence type="ECO:0000256" key="2">
    <source>
        <dbReference type="ARBA" id="ARBA00022679"/>
    </source>
</evidence>
<protein>
    <submittedName>
        <fullName evidence="3">Heptosyl transferase</fullName>
    </submittedName>
</protein>
<evidence type="ECO:0000313" key="4">
    <source>
        <dbReference type="Proteomes" id="UP000000657"/>
    </source>
</evidence>
<dbReference type="RefSeq" id="WP_011605064.1">
    <property type="nucleotide sequence ID" value="NC_008278.1"/>
</dbReference>
<dbReference type="HOGENOM" id="CLU_038371_0_3_11"/>
<organism evidence="3 4">
    <name type="scientific">Frankia alni (strain DSM 45986 / CECT 9034 / ACN14a)</name>
    <dbReference type="NCBI Taxonomy" id="326424"/>
    <lineage>
        <taxon>Bacteria</taxon>
        <taxon>Bacillati</taxon>
        <taxon>Actinomycetota</taxon>
        <taxon>Actinomycetes</taxon>
        <taxon>Frankiales</taxon>
        <taxon>Frankiaceae</taxon>
        <taxon>Frankia</taxon>
    </lineage>
</organism>
<dbReference type="EMBL" id="CT573213">
    <property type="protein sequence ID" value="CAJ62572.1"/>
    <property type="molecule type" value="Genomic_DNA"/>
</dbReference>
<dbReference type="Pfam" id="PF01075">
    <property type="entry name" value="Glyco_transf_9"/>
    <property type="match status" value="1"/>
</dbReference>
<proteinExistence type="predicted"/>
<evidence type="ECO:0000256" key="1">
    <source>
        <dbReference type="ARBA" id="ARBA00022676"/>
    </source>
</evidence>
<dbReference type="PANTHER" id="PTHR30160">
    <property type="entry name" value="TETRAACYLDISACCHARIDE 4'-KINASE-RELATED"/>
    <property type="match status" value="1"/>
</dbReference>
<dbReference type="CDD" id="cd03789">
    <property type="entry name" value="GT9_LPS_heptosyltransferase"/>
    <property type="match status" value="1"/>
</dbReference>
<dbReference type="GO" id="GO:0008713">
    <property type="term" value="F:ADP-heptose-lipopolysaccharide heptosyltransferase activity"/>
    <property type="evidence" value="ECO:0007669"/>
    <property type="project" value="TreeGrafter"/>
</dbReference>
<dbReference type="KEGG" id="fal:FRAAL3929"/>
<dbReference type="InterPro" id="IPR002201">
    <property type="entry name" value="Glyco_trans_9"/>
</dbReference>
<dbReference type="CAZy" id="GT9">
    <property type="family name" value="Glycosyltransferase Family 9"/>
</dbReference>
<reference evidence="3 4" key="1">
    <citation type="journal article" date="2007" name="Genome Res.">
        <title>Genome characteristics of facultatively symbiotic Frankia sp. strains reflect host range and host plant biogeography.</title>
        <authorList>
            <person name="Normand P."/>
            <person name="Lapierre P."/>
            <person name="Tisa L.S."/>
            <person name="Gogarten J.P."/>
            <person name="Alloisio N."/>
            <person name="Bagnarol E."/>
            <person name="Bassi C.A."/>
            <person name="Berry A.M."/>
            <person name="Bickhart D.M."/>
            <person name="Choisne N."/>
            <person name="Couloux A."/>
            <person name="Cournoyer B."/>
            <person name="Cruveiller S."/>
            <person name="Daubin V."/>
            <person name="Demange N."/>
            <person name="Francino M.P."/>
            <person name="Goltsman E."/>
            <person name="Huang Y."/>
            <person name="Kopp O.R."/>
            <person name="Labarre L."/>
            <person name="Lapidus A."/>
            <person name="Lavire C."/>
            <person name="Marechal J."/>
            <person name="Martinez M."/>
            <person name="Mastronunzio J.E."/>
            <person name="Mullin B.C."/>
            <person name="Niemann J."/>
            <person name="Pujic P."/>
            <person name="Rawnsley T."/>
            <person name="Rouy Z."/>
            <person name="Schenowitz C."/>
            <person name="Sellstedt A."/>
            <person name="Tavares F."/>
            <person name="Tomkins J.P."/>
            <person name="Vallenet D."/>
            <person name="Valverde C."/>
            <person name="Wall L.G."/>
            <person name="Wang Y."/>
            <person name="Medigue C."/>
            <person name="Benson D.R."/>
        </authorList>
    </citation>
    <scope>NUCLEOTIDE SEQUENCE [LARGE SCALE GENOMIC DNA]</scope>
    <source>
        <strain evidence="4">DSM 45986 / CECT 9034 / ACN14a</strain>
    </source>
</reference>